<name>A0A4C1X9B2_EUMVA</name>
<feature type="region of interest" description="Disordered" evidence="1">
    <location>
        <begin position="1"/>
        <end position="27"/>
    </location>
</feature>
<organism evidence="2 3">
    <name type="scientific">Eumeta variegata</name>
    <name type="common">Bagworm moth</name>
    <name type="synonym">Eumeta japonica</name>
    <dbReference type="NCBI Taxonomy" id="151549"/>
    <lineage>
        <taxon>Eukaryota</taxon>
        <taxon>Metazoa</taxon>
        <taxon>Ecdysozoa</taxon>
        <taxon>Arthropoda</taxon>
        <taxon>Hexapoda</taxon>
        <taxon>Insecta</taxon>
        <taxon>Pterygota</taxon>
        <taxon>Neoptera</taxon>
        <taxon>Endopterygota</taxon>
        <taxon>Lepidoptera</taxon>
        <taxon>Glossata</taxon>
        <taxon>Ditrysia</taxon>
        <taxon>Tineoidea</taxon>
        <taxon>Psychidae</taxon>
        <taxon>Oiketicinae</taxon>
        <taxon>Eumeta</taxon>
    </lineage>
</organism>
<dbReference type="Proteomes" id="UP000299102">
    <property type="component" value="Unassembled WGS sequence"/>
</dbReference>
<dbReference type="EMBL" id="BGZK01000787">
    <property type="protein sequence ID" value="GBP60401.1"/>
    <property type="molecule type" value="Genomic_DNA"/>
</dbReference>
<comment type="caution">
    <text evidence="2">The sequence shown here is derived from an EMBL/GenBank/DDBJ whole genome shotgun (WGS) entry which is preliminary data.</text>
</comment>
<sequence length="186" mass="19764">MGNVVKFERESQHQNNVDRRAPPRPLPECSPAALASEVAGYASLYDSAVNIDLFVARAPAARALVLAPRAGPGASTSALVTKCSGVGISKNLRSKRPCGPPGGSRHCRSDTCNSRRLGNASSAFLSETVLLSGVRLKGNFKPSALAQCGWELQTAVVTDGKFNNYKYTYLSSDATCVQMLKNSVMD</sequence>
<protein>
    <submittedName>
        <fullName evidence="2">Uncharacterized protein</fullName>
    </submittedName>
</protein>
<proteinExistence type="predicted"/>
<keyword evidence="3" id="KW-1185">Reference proteome</keyword>
<evidence type="ECO:0000256" key="1">
    <source>
        <dbReference type="SAM" id="MobiDB-lite"/>
    </source>
</evidence>
<reference evidence="2 3" key="1">
    <citation type="journal article" date="2019" name="Commun. Biol.">
        <title>The bagworm genome reveals a unique fibroin gene that provides high tensile strength.</title>
        <authorList>
            <person name="Kono N."/>
            <person name="Nakamura H."/>
            <person name="Ohtoshi R."/>
            <person name="Tomita M."/>
            <person name="Numata K."/>
            <person name="Arakawa K."/>
        </authorList>
    </citation>
    <scope>NUCLEOTIDE SEQUENCE [LARGE SCALE GENOMIC DNA]</scope>
</reference>
<feature type="compositionally biased region" description="Basic and acidic residues" evidence="1">
    <location>
        <begin position="1"/>
        <end position="21"/>
    </location>
</feature>
<dbReference type="AlphaFoldDB" id="A0A4C1X9B2"/>
<evidence type="ECO:0000313" key="2">
    <source>
        <dbReference type="EMBL" id="GBP60401.1"/>
    </source>
</evidence>
<accession>A0A4C1X9B2</accession>
<evidence type="ECO:0000313" key="3">
    <source>
        <dbReference type="Proteomes" id="UP000299102"/>
    </source>
</evidence>
<gene>
    <name evidence="2" type="ORF">EVAR_98297_1</name>
</gene>